<dbReference type="AlphaFoldDB" id="A0A8H5BYV1"/>
<dbReference type="PANTHER" id="PTHR10039">
    <property type="entry name" value="AMELOGENIN"/>
    <property type="match status" value="1"/>
</dbReference>
<keyword evidence="4" id="KW-1185">Reference proteome</keyword>
<evidence type="ECO:0000256" key="1">
    <source>
        <dbReference type="ARBA" id="ARBA00022737"/>
    </source>
</evidence>
<evidence type="ECO:0000259" key="2">
    <source>
        <dbReference type="Pfam" id="PF24883"/>
    </source>
</evidence>
<evidence type="ECO:0000313" key="4">
    <source>
        <dbReference type="Proteomes" id="UP000541558"/>
    </source>
</evidence>
<dbReference type="Pfam" id="PF24883">
    <property type="entry name" value="NPHP3_N"/>
    <property type="match status" value="1"/>
</dbReference>
<sequence length="680" mass="77222">MPEESMMQKIGLACAALESKRNDPDYLPPVHATGSLSSIADPSTIFQNNNSTIENQTYIAHVENTTPLLSASELLQDHIAAGAMHTSDDRCDAPKCHPETRVAVQADIMSWIAHGDGGDSSQSKKIMWVTGPAGTGKTAIAGSIAQGCQERGLLAGSFFFSSFSGDAKRRSKRYLVPTLAYQITRHACFKDVEESVALAIKHDPAIFDQQLKDQLEALILKPLRTVWRGNLLPATVPKVLIVDGLDECEVKPQLIRYPDKWRNIRKHEDEHLEILSALLQASNDPAFPFRILLLSRPEPSIRTFFSGIGKGISFEIFLDNKYSPDADIALFLKAKFAELKRRYPRIPASWPPNDVLEVLVANASGQFIYAATVIRYIDGPLGKPQLLLDHVLESNRRSSGTPRGESNPLEPLDMLYTSIIKRSQDHRLLATWIRVIVKFTGVEGPRSHDLDSAFVWRALLSSSPEEADSLLENMQSLMSIPPSNDLISKFSFYHKSFPDFMADPKRCNDLYIDEEAVRDLCTSRFVQILKDKRPSYELTPEETSQFFYWFIKCITDEDSFSWRNALKPGRASLKADLLSCDVSWWMDQVCHHFPRSHRRSRYPALCIFEWFVGVHRSGSCNAALCHSACRYWRRSIISYAKERNRVVPGNRWLIRERFVLVGDYAKTEWDEHRFFIERYT</sequence>
<comment type="caution">
    <text evidence="3">The sequence shown here is derived from an EMBL/GenBank/DDBJ whole genome shotgun (WGS) entry which is preliminary data.</text>
</comment>
<accession>A0A8H5BYV1</accession>
<dbReference type="InterPro" id="IPR056884">
    <property type="entry name" value="NPHP3-like_N"/>
</dbReference>
<dbReference type="EMBL" id="JAACJK010000112">
    <property type="protein sequence ID" value="KAF5331848.1"/>
    <property type="molecule type" value="Genomic_DNA"/>
</dbReference>
<reference evidence="3 4" key="1">
    <citation type="journal article" date="2020" name="ISME J.">
        <title>Uncovering the hidden diversity of litter-decomposition mechanisms in mushroom-forming fungi.</title>
        <authorList>
            <person name="Floudas D."/>
            <person name="Bentzer J."/>
            <person name="Ahren D."/>
            <person name="Johansson T."/>
            <person name="Persson P."/>
            <person name="Tunlid A."/>
        </authorList>
    </citation>
    <scope>NUCLEOTIDE SEQUENCE [LARGE SCALE GENOMIC DNA]</scope>
    <source>
        <strain evidence="3 4">CBS 175.51</strain>
    </source>
</reference>
<dbReference type="Proteomes" id="UP000541558">
    <property type="component" value="Unassembled WGS sequence"/>
</dbReference>
<gene>
    <name evidence="3" type="ORF">D9611_008966</name>
</gene>
<dbReference type="InterPro" id="IPR027417">
    <property type="entry name" value="P-loop_NTPase"/>
</dbReference>
<dbReference type="PANTHER" id="PTHR10039:SF14">
    <property type="entry name" value="NACHT DOMAIN-CONTAINING PROTEIN"/>
    <property type="match status" value="1"/>
</dbReference>
<keyword evidence="1" id="KW-0677">Repeat</keyword>
<dbReference type="Gene3D" id="3.40.50.300">
    <property type="entry name" value="P-loop containing nucleotide triphosphate hydrolases"/>
    <property type="match status" value="1"/>
</dbReference>
<dbReference type="SUPFAM" id="SSF52540">
    <property type="entry name" value="P-loop containing nucleoside triphosphate hydrolases"/>
    <property type="match status" value="1"/>
</dbReference>
<feature type="domain" description="Nephrocystin 3-like N-terminal" evidence="2">
    <location>
        <begin position="120"/>
        <end position="257"/>
    </location>
</feature>
<evidence type="ECO:0000313" key="3">
    <source>
        <dbReference type="EMBL" id="KAF5331848.1"/>
    </source>
</evidence>
<organism evidence="3 4">
    <name type="scientific">Ephemerocybe angulata</name>
    <dbReference type="NCBI Taxonomy" id="980116"/>
    <lineage>
        <taxon>Eukaryota</taxon>
        <taxon>Fungi</taxon>
        <taxon>Dikarya</taxon>
        <taxon>Basidiomycota</taxon>
        <taxon>Agaricomycotina</taxon>
        <taxon>Agaricomycetes</taxon>
        <taxon>Agaricomycetidae</taxon>
        <taxon>Agaricales</taxon>
        <taxon>Agaricineae</taxon>
        <taxon>Psathyrellaceae</taxon>
        <taxon>Ephemerocybe</taxon>
    </lineage>
</organism>
<name>A0A8H5BYV1_9AGAR</name>
<proteinExistence type="predicted"/>
<dbReference type="OrthoDB" id="2926278at2759"/>
<protein>
    <recommendedName>
        <fullName evidence="2">Nephrocystin 3-like N-terminal domain-containing protein</fullName>
    </recommendedName>
</protein>